<evidence type="ECO:0000313" key="3">
    <source>
        <dbReference type="Proteomes" id="UP000703269"/>
    </source>
</evidence>
<evidence type="ECO:0000256" key="1">
    <source>
        <dbReference type="SAM" id="MobiDB-lite"/>
    </source>
</evidence>
<gene>
    <name evidence="2" type="ORF">PsYK624_066870</name>
</gene>
<sequence>MVTGLVWYAERLRGFVEKLVWPRSSDGSEQVVRRNMDLSDVFRSATVCRAKSVRLVGFHEMYTTAARDCSGFGLQIYPCISPHYSARTRSLHSRRSRVSSGRGSACRPARHQSPRRETP</sequence>
<feature type="region of interest" description="Disordered" evidence="1">
    <location>
        <begin position="90"/>
        <end position="119"/>
    </location>
</feature>
<comment type="caution">
    <text evidence="2">The sequence shown here is derived from an EMBL/GenBank/DDBJ whole genome shotgun (WGS) entry which is preliminary data.</text>
</comment>
<dbReference type="AlphaFoldDB" id="A0A9P3G933"/>
<proteinExistence type="predicted"/>
<name>A0A9P3G933_9APHY</name>
<dbReference type="Proteomes" id="UP000703269">
    <property type="component" value="Unassembled WGS sequence"/>
</dbReference>
<protein>
    <submittedName>
        <fullName evidence="2">Uncharacterized protein</fullName>
    </submittedName>
</protein>
<reference evidence="2 3" key="1">
    <citation type="submission" date="2021-08" db="EMBL/GenBank/DDBJ databases">
        <title>Draft Genome Sequence of Phanerochaete sordida strain YK-624.</title>
        <authorList>
            <person name="Mori T."/>
            <person name="Dohra H."/>
            <person name="Suzuki T."/>
            <person name="Kawagishi H."/>
            <person name="Hirai H."/>
        </authorList>
    </citation>
    <scope>NUCLEOTIDE SEQUENCE [LARGE SCALE GENOMIC DNA]</scope>
    <source>
        <strain evidence="2 3">YK-624</strain>
    </source>
</reference>
<accession>A0A9P3G933</accession>
<organism evidence="2 3">
    <name type="scientific">Phanerochaete sordida</name>
    <dbReference type="NCBI Taxonomy" id="48140"/>
    <lineage>
        <taxon>Eukaryota</taxon>
        <taxon>Fungi</taxon>
        <taxon>Dikarya</taxon>
        <taxon>Basidiomycota</taxon>
        <taxon>Agaricomycotina</taxon>
        <taxon>Agaricomycetes</taxon>
        <taxon>Polyporales</taxon>
        <taxon>Phanerochaetaceae</taxon>
        <taxon>Phanerochaete</taxon>
    </lineage>
</organism>
<keyword evidence="3" id="KW-1185">Reference proteome</keyword>
<dbReference type="EMBL" id="BPQB01000017">
    <property type="protein sequence ID" value="GJE90546.1"/>
    <property type="molecule type" value="Genomic_DNA"/>
</dbReference>
<evidence type="ECO:0000313" key="2">
    <source>
        <dbReference type="EMBL" id="GJE90546.1"/>
    </source>
</evidence>
<feature type="compositionally biased region" description="Low complexity" evidence="1">
    <location>
        <begin position="98"/>
        <end position="107"/>
    </location>
</feature>